<name>A0A2G8RV77_9APHY</name>
<dbReference type="Gene3D" id="3.90.1200.10">
    <property type="match status" value="1"/>
</dbReference>
<dbReference type="PANTHER" id="PTHR21310:SF55">
    <property type="entry name" value="AMINOGLYCOSIDE PHOSPHOTRANSFERASE DOMAIN-CONTAINING PROTEIN"/>
    <property type="match status" value="1"/>
</dbReference>
<dbReference type="InterPro" id="IPR011009">
    <property type="entry name" value="Kinase-like_dom_sf"/>
</dbReference>
<dbReference type="Pfam" id="PF01636">
    <property type="entry name" value="APH"/>
    <property type="match status" value="1"/>
</dbReference>
<gene>
    <name evidence="2" type="ORF">GSI_13127</name>
</gene>
<dbReference type="OrthoDB" id="5404599at2759"/>
<protein>
    <recommendedName>
        <fullName evidence="1">Aminoglycoside phosphotransferase domain-containing protein</fullName>
    </recommendedName>
</protein>
<proteinExistence type="predicted"/>
<dbReference type="AlphaFoldDB" id="A0A2G8RV77"/>
<evidence type="ECO:0000313" key="2">
    <source>
        <dbReference type="EMBL" id="PIL25238.1"/>
    </source>
</evidence>
<dbReference type="InterPro" id="IPR002575">
    <property type="entry name" value="Aminoglycoside_PTrfase"/>
</dbReference>
<accession>A0A2G8RV77</accession>
<keyword evidence="3" id="KW-1185">Reference proteome</keyword>
<feature type="domain" description="Aminoglycoside phosphotransferase" evidence="1">
    <location>
        <begin position="81"/>
        <end position="254"/>
    </location>
</feature>
<comment type="caution">
    <text evidence="2">The sequence shown here is derived from an EMBL/GenBank/DDBJ whole genome shotgun (WGS) entry which is preliminary data.</text>
</comment>
<dbReference type="EMBL" id="AYKW01000056">
    <property type="protein sequence ID" value="PIL25238.1"/>
    <property type="molecule type" value="Genomic_DNA"/>
</dbReference>
<organism evidence="2 3">
    <name type="scientific">Ganoderma sinense ZZ0214-1</name>
    <dbReference type="NCBI Taxonomy" id="1077348"/>
    <lineage>
        <taxon>Eukaryota</taxon>
        <taxon>Fungi</taxon>
        <taxon>Dikarya</taxon>
        <taxon>Basidiomycota</taxon>
        <taxon>Agaricomycotina</taxon>
        <taxon>Agaricomycetes</taxon>
        <taxon>Polyporales</taxon>
        <taxon>Polyporaceae</taxon>
        <taxon>Ganoderma</taxon>
    </lineage>
</organism>
<dbReference type="STRING" id="1077348.A0A2G8RV77"/>
<dbReference type="SUPFAM" id="SSF56112">
    <property type="entry name" value="Protein kinase-like (PK-like)"/>
    <property type="match status" value="1"/>
</dbReference>
<dbReference type="PANTHER" id="PTHR21310">
    <property type="entry name" value="AMINOGLYCOSIDE PHOSPHOTRANSFERASE-RELATED-RELATED"/>
    <property type="match status" value="1"/>
</dbReference>
<dbReference type="InterPro" id="IPR051678">
    <property type="entry name" value="AGP_Transferase"/>
</dbReference>
<evidence type="ECO:0000313" key="3">
    <source>
        <dbReference type="Proteomes" id="UP000230002"/>
    </source>
</evidence>
<sequence>MLEGEILDVKQYPTVTSTLWAAWRLMPRFLRLKVYQCIMHFGGATSSSRVTCLPFGLYAKHGPNTSVAEALATQYVSTRTTIPVPTILDVLLDSAGAPLILMTRVPGTPLGGMPLTADELSDAQLRAFSDTVAGWLAQLRQLGPPPSGSAVCGFMGTSIMSYRIDHSKNVGPFSSSDEFHSQYCCTLPPEADPGIRALAKRIREKPYRVCLTHGDISPTNILVNEDYVPVGLVDWGCAAWMPEYWELTSSIYCRQLYLGWVHIFKAAVPQYEEELAVEMELWKFISPW</sequence>
<evidence type="ECO:0000259" key="1">
    <source>
        <dbReference type="Pfam" id="PF01636"/>
    </source>
</evidence>
<reference evidence="2 3" key="1">
    <citation type="journal article" date="2015" name="Sci. Rep.">
        <title>Chromosome-level genome map provides insights into diverse defense mechanisms in the medicinal fungus Ganoderma sinense.</title>
        <authorList>
            <person name="Zhu Y."/>
            <person name="Xu J."/>
            <person name="Sun C."/>
            <person name="Zhou S."/>
            <person name="Xu H."/>
            <person name="Nelson D.R."/>
            <person name="Qian J."/>
            <person name="Song J."/>
            <person name="Luo H."/>
            <person name="Xiang L."/>
            <person name="Li Y."/>
            <person name="Xu Z."/>
            <person name="Ji A."/>
            <person name="Wang L."/>
            <person name="Lu S."/>
            <person name="Hayward A."/>
            <person name="Sun W."/>
            <person name="Li X."/>
            <person name="Schwartz D.C."/>
            <person name="Wang Y."/>
            <person name="Chen S."/>
        </authorList>
    </citation>
    <scope>NUCLEOTIDE SEQUENCE [LARGE SCALE GENOMIC DNA]</scope>
    <source>
        <strain evidence="2 3">ZZ0214-1</strain>
    </source>
</reference>
<dbReference type="Proteomes" id="UP000230002">
    <property type="component" value="Unassembled WGS sequence"/>
</dbReference>